<dbReference type="InterPro" id="IPR001347">
    <property type="entry name" value="SIS_dom"/>
</dbReference>
<dbReference type="PROSITE" id="PS51071">
    <property type="entry name" value="HTH_RPIR"/>
    <property type="match status" value="1"/>
</dbReference>
<dbReference type="Gene3D" id="3.40.50.10490">
    <property type="entry name" value="Glucose-6-phosphate isomerase like protein, domain 1"/>
    <property type="match status" value="1"/>
</dbReference>
<keyword evidence="7" id="KW-1185">Reference proteome</keyword>
<dbReference type="STRING" id="903984.BCR21_14770"/>
<dbReference type="Pfam" id="PF01418">
    <property type="entry name" value="HTH_6"/>
    <property type="match status" value="1"/>
</dbReference>
<dbReference type="InterPro" id="IPR035472">
    <property type="entry name" value="RpiR-like_SIS"/>
</dbReference>
<feature type="domain" description="SIS" evidence="5">
    <location>
        <begin position="108"/>
        <end position="247"/>
    </location>
</feature>
<dbReference type="EMBL" id="MIJZ01000016">
    <property type="protein sequence ID" value="OEG09606.1"/>
    <property type="molecule type" value="Genomic_DNA"/>
</dbReference>
<accession>A0A1E5GA65</accession>
<dbReference type="InterPro" id="IPR036388">
    <property type="entry name" value="WH-like_DNA-bd_sf"/>
</dbReference>
<evidence type="ECO:0000259" key="4">
    <source>
        <dbReference type="PROSITE" id="PS51071"/>
    </source>
</evidence>
<keyword evidence="2" id="KW-0238">DNA-binding</keyword>
<dbReference type="PROSITE" id="PS51464">
    <property type="entry name" value="SIS"/>
    <property type="match status" value="1"/>
</dbReference>
<dbReference type="InterPro" id="IPR009057">
    <property type="entry name" value="Homeodomain-like_sf"/>
</dbReference>
<dbReference type="SUPFAM" id="SSF53697">
    <property type="entry name" value="SIS domain"/>
    <property type="match status" value="1"/>
</dbReference>
<dbReference type="GO" id="GO:0097367">
    <property type="term" value="F:carbohydrate derivative binding"/>
    <property type="evidence" value="ECO:0007669"/>
    <property type="project" value="InterPro"/>
</dbReference>
<evidence type="ECO:0000313" key="7">
    <source>
        <dbReference type="Proteomes" id="UP000094068"/>
    </source>
</evidence>
<evidence type="ECO:0000256" key="2">
    <source>
        <dbReference type="ARBA" id="ARBA00023125"/>
    </source>
</evidence>
<organism evidence="6 7">
    <name type="scientific">Enterococcus ureasiticus</name>
    <dbReference type="NCBI Taxonomy" id="903984"/>
    <lineage>
        <taxon>Bacteria</taxon>
        <taxon>Bacillati</taxon>
        <taxon>Bacillota</taxon>
        <taxon>Bacilli</taxon>
        <taxon>Lactobacillales</taxon>
        <taxon>Enterococcaceae</taxon>
        <taxon>Enterococcus</taxon>
    </lineage>
</organism>
<dbReference type="PANTHER" id="PTHR30514">
    <property type="entry name" value="GLUCOKINASE"/>
    <property type="match status" value="1"/>
</dbReference>
<dbReference type="Pfam" id="PF01380">
    <property type="entry name" value="SIS"/>
    <property type="match status" value="1"/>
</dbReference>
<gene>
    <name evidence="6" type="ORF">BCR21_14770</name>
</gene>
<dbReference type="GO" id="GO:0003700">
    <property type="term" value="F:DNA-binding transcription factor activity"/>
    <property type="evidence" value="ECO:0007669"/>
    <property type="project" value="InterPro"/>
</dbReference>
<dbReference type="AlphaFoldDB" id="A0A1E5GA65"/>
<evidence type="ECO:0000256" key="3">
    <source>
        <dbReference type="ARBA" id="ARBA00023163"/>
    </source>
</evidence>
<dbReference type="InterPro" id="IPR046348">
    <property type="entry name" value="SIS_dom_sf"/>
</dbReference>
<dbReference type="PANTHER" id="PTHR30514:SF1">
    <property type="entry name" value="HTH-TYPE TRANSCRIPTIONAL REGULATOR HEXR-RELATED"/>
    <property type="match status" value="1"/>
</dbReference>
<dbReference type="InterPro" id="IPR047640">
    <property type="entry name" value="RpiR-like"/>
</dbReference>
<proteinExistence type="predicted"/>
<evidence type="ECO:0000313" key="6">
    <source>
        <dbReference type="EMBL" id="OEG09606.1"/>
    </source>
</evidence>
<dbReference type="Gene3D" id="1.10.10.10">
    <property type="entry name" value="Winged helix-like DNA-binding domain superfamily/Winged helix DNA-binding domain"/>
    <property type="match status" value="1"/>
</dbReference>
<name>A0A1E5GA65_9ENTE</name>
<dbReference type="OrthoDB" id="1648815at2"/>
<dbReference type="GO" id="GO:0003677">
    <property type="term" value="F:DNA binding"/>
    <property type="evidence" value="ECO:0007669"/>
    <property type="project" value="UniProtKB-KW"/>
</dbReference>
<evidence type="ECO:0000256" key="1">
    <source>
        <dbReference type="ARBA" id="ARBA00023015"/>
    </source>
</evidence>
<reference evidence="7" key="1">
    <citation type="submission" date="2016-09" db="EMBL/GenBank/DDBJ databases">
        <authorList>
            <person name="Gulvik C.A."/>
        </authorList>
    </citation>
    <scope>NUCLEOTIDE SEQUENCE [LARGE SCALE GENOMIC DNA]</scope>
    <source>
        <strain evidence="7">DSM 23328</strain>
    </source>
</reference>
<dbReference type="RefSeq" id="WP_069647284.1">
    <property type="nucleotide sequence ID" value="NZ_MIJZ01000016.1"/>
</dbReference>
<dbReference type="SUPFAM" id="SSF46689">
    <property type="entry name" value="Homeodomain-like"/>
    <property type="match status" value="1"/>
</dbReference>
<dbReference type="Proteomes" id="UP000094068">
    <property type="component" value="Unassembled WGS sequence"/>
</dbReference>
<keyword evidence="1" id="KW-0805">Transcription regulation</keyword>
<dbReference type="InterPro" id="IPR000281">
    <property type="entry name" value="HTH_RpiR"/>
</dbReference>
<sequence length="258" mass="29459">MLFLNETPSLNDTDTTIYKYIVSHLNDMNKMSIRELADNTHTSTASILRFCKKFKTSGYSEFKLRLQAYLSSLNKNDLQTNNTELDEELINFIVRSKDTFFKDKLEEAVELLLEKELVIFIGIGTSNITAEYGALFFSSLFNMAIRIEDPNNYPINYLSDTLAKKMCIVALSVSGETKEIITYLNHLNLSNSSIISVTNSSKSTIARLADISIPYYISMEKIDESNVTTQIPAIFIIEQLAREVRKRKLQLDEQKKES</sequence>
<keyword evidence="3" id="KW-0804">Transcription</keyword>
<dbReference type="CDD" id="cd05013">
    <property type="entry name" value="SIS_RpiR"/>
    <property type="match status" value="1"/>
</dbReference>
<evidence type="ECO:0000259" key="5">
    <source>
        <dbReference type="PROSITE" id="PS51464"/>
    </source>
</evidence>
<feature type="domain" description="HTH rpiR-type" evidence="4">
    <location>
        <begin position="1"/>
        <end position="73"/>
    </location>
</feature>
<comment type="caution">
    <text evidence="6">The sequence shown here is derived from an EMBL/GenBank/DDBJ whole genome shotgun (WGS) entry which is preliminary data.</text>
</comment>
<dbReference type="GO" id="GO:1901135">
    <property type="term" value="P:carbohydrate derivative metabolic process"/>
    <property type="evidence" value="ECO:0007669"/>
    <property type="project" value="InterPro"/>
</dbReference>
<protein>
    <submittedName>
        <fullName evidence="6">RpiR family transcriptional regulator</fullName>
    </submittedName>
</protein>